<dbReference type="CDD" id="cd14503">
    <property type="entry name" value="PTP-bact"/>
    <property type="match status" value="1"/>
</dbReference>
<dbReference type="EMBL" id="CP064654">
    <property type="protein sequence ID" value="QPC98400.1"/>
    <property type="molecule type" value="Genomic_DNA"/>
</dbReference>
<dbReference type="KEGG" id="qso:IRL76_11130"/>
<dbReference type="RefSeq" id="WP_200981407.1">
    <property type="nucleotide sequence ID" value="NZ_CP064654.1"/>
</dbReference>
<protein>
    <submittedName>
        <fullName evidence="2">TIGR01244 family phosphatase</fullName>
    </submittedName>
</protein>
<evidence type="ECO:0000313" key="3">
    <source>
        <dbReference type="Proteomes" id="UP000594459"/>
    </source>
</evidence>
<dbReference type="GO" id="GO:0016787">
    <property type="term" value="F:hydrolase activity"/>
    <property type="evidence" value="ECO:0007669"/>
    <property type="project" value="InterPro"/>
</dbReference>
<reference evidence="2 3" key="1">
    <citation type="submission" date="2020-11" db="EMBL/GenBank/DDBJ databases">
        <title>The genome sequence of Erythrobacter sp. 6D36.</title>
        <authorList>
            <person name="Liu Y."/>
        </authorList>
    </citation>
    <scope>NUCLEOTIDE SEQUENCE [LARGE SCALE GENOMIC DNA]</scope>
    <source>
        <strain evidence="2 3">6D36</strain>
    </source>
</reference>
<dbReference type="Proteomes" id="UP000594459">
    <property type="component" value="Chromosome"/>
</dbReference>
<accession>A0A7S8IUH8</accession>
<dbReference type="InterPro" id="IPR005939">
    <property type="entry name" value="BLH_phosphatase-like"/>
</dbReference>
<keyword evidence="3" id="KW-1185">Reference proteome</keyword>
<organism evidence="2 3">
    <name type="scientific">Qipengyuania soli</name>
    <dbReference type="NCBI Taxonomy" id="2782568"/>
    <lineage>
        <taxon>Bacteria</taxon>
        <taxon>Pseudomonadati</taxon>
        <taxon>Pseudomonadota</taxon>
        <taxon>Alphaproteobacteria</taxon>
        <taxon>Sphingomonadales</taxon>
        <taxon>Erythrobacteraceae</taxon>
        <taxon>Qipengyuania</taxon>
    </lineage>
</organism>
<sequence>MECKQLTEGLSVRGQITPADIQAIKAQGFARIICNRPDGEKPDQPCADDVRAAVEAAGLEFVHNPIVPGGITPEAVEAQRKAIAEADGPVLAYCGSGQRATALWMVANPHGLSADDRIKCATDAGYDLAMLRPRL</sequence>
<dbReference type="InterPro" id="IPR029021">
    <property type="entry name" value="Prot-tyrosine_phosphatase-like"/>
</dbReference>
<dbReference type="AlphaFoldDB" id="A0A7S8IUH8"/>
<evidence type="ECO:0000313" key="2">
    <source>
        <dbReference type="EMBL" id="QPC98400.1"/>
    </source>
</evidence>
<dbReference type="Pfam" id="PF04273">
    <property type="entry name" value="BLH_phosphatase"/>
    <property type="match status" value="1"/>
</dbReference>
<dbReference type="SUPFAM" id="SSF52799">
    <property type="entry name" value="(Phosphotyrosine protein) phosphatases II"/>
    <property type="match status" value="1"/>
</dbReference>
<evidence type="ECO:0000259" key="1">
    <source>
        <dbReference type="Pfam" id="PF04273"/>
    </source>
</evidence>
<dbReference type="NCBIfam" id="TIGR01244">
    <property type="entry name" value="TIGR01244 family sulfur transferase"/>
    <property type="match status" value="1"/>
</dbReference>
<gene>
    <name evidence="2" type="ORF">IRL76_11130</name>
</gene>
<name>A0A7S8IUH8_9SPHN</name>
<feature type="domain" description="Beta-lactamase hydrolase-like protein phosphatase-like" evidence="1">
    <location>
        <begin position="4"/>
        <end position="107"/>
    </location>
</feature>
<dbReference type="Gene3D" id="3.90.190.10">
    <property type="entry name" value="Protein tyrosine phosphatase superfamily"/>
    <property type="match status" value="1"/>
</dbReference>
<proteinExistence type="predicted"/>